<dbReference type="Proteomes" id="UP000789831">
    <property type="component" value="Unassembled WGS sequence"/>
</dbReference>
<dbReference type="EMBL" id="CAJVPL010009884">
    <property type="protein sequence ID" value="CAG8679562.1"/>
    <property type="molecule type" value="Genomic_DNA"/>
</dbReference>
<proteinExistence type="predicted"/>
<reference evidence="1" key="1">
    <citation type="submission" date="2021-06" db="EMBL/GenBank/DDBJ databases">
        <authorList>
            <person name="Kallberg Y."/>
            <person name="Tangrot J."/>
            <person name="Rosling A."/>
        </authorList>
    </citation>
    <scope>NUCLEOTIDE SEQUENCE</scope>
    <source>
        <strain evidence="1">MT106</strain>
    </source>
</reference>
<comment type="caution">
    <text evidence="1">The sequence shown here is derived from an EMBL/GenBank/DDBJ whole genome shotgun (WGS) entry which is preliminary data.</text>
</comment>
<name>A0A9N9EIC1_9GLOM</name>
<organism evidence="1 2">
    <name type="scientific">Ambispora gerdemannii</name>
    <dbReference type="NCBI Taxonomy" id="144530"/>
    <lineage>
        <taxon>Eukaryota</taxon>
        <taxon>Fungi</taxon>
        <taxon>Fungi incertae sedis</taxon>
        <taxon>Mucoromycota</taxon>
        <taxon>Glomeromycotina</taxon>
        <taxon>Glomeromycetes</taxon>
        <taxon>Archaeosporales</taxon>
        <taxon>Ambisporaceae</taxon>
        <taxon>Ambispora</taxon>
    </lineage>
</organism>
<sequence>SATIAADVQVSVGTDNVENVVFEPADVQAAIGDNIIFTCRTNG</sequence>
<dbReference type="AlphaFoldDB" id="A0A9N9EIC1"/>
<feature type="non-terminal residue" evidence="1">
    <location>
        <position position="1"/>
    </location>
</feature>
<accession>A0A9N9EIC1</accession>
<protein>
    <submittedName>
        <fullName evidence="1">10744_t:CDS:1</fullName>
    </submittedName>
</protein>
<keyword evidence="2" id="KW-1185">Reference proteome</keyword>
<evidence type="ECO:0000313" key="2">
    <source>
        <dbReference type="Proteomes" id="UP000789831"/>
    </source>
</evidence>
<gene>
    <name evidence="1" type="ORF">AGERDE_LOCUS12611</name>
</gene>
<evidence type="ECO:0000313" key="1">
    <source>
        <dbReference type="EMBL" id="CAG8679562.1"/>
    </source>
</evidence>